<comment type="caution">
    <text evidence="1">The sequence shown here is derived from an EMBL/GenBank/DDBJ whole genome shotgun (WGS) entry which is preliminary data.</text>
</comment>
<dbReference type="Proteomes" id="UP001207468">
    <property type="component" value="Unassembled WGS sequence"/>
</dbReference>
<keyword evidence="2" id="KW-1185">Reference proteome</keyword>
<evidence type="ECO:0000313" key="2">
    <source>
        <dbReference type="Proteomes" id="UP001207468"/>
    </source>
</evidence>
<evidence type="ECO:0000313" key="1">
    <source>
        <dbReference type="EMBL" id="KAI9508626.1"/>
    </source>
</evidence>
<sequence>MVHLSLLSRDKNTSQFQAGSSFTPTFSGRFKSPLSLPPSVLRRFKSIHSAPQSQPVDHPLMTLRLSSPSFLDSVVHDGSSDNPLYVIDTDHNVTKIRRSDPKGFVNVSCVRWPRHALNSTSRNDKDLTGVEVMFGKGQWKPADDFLGYSYSSLSSYRKFYIPHHPHSLKWKPFGFHHVCTTETVKGPVAILEPASQRAPPQLKIFDPLFRFGSSRPQRMHNGLPLSLLDFLLVTAMMLVTPNDEWMNVTRINPSEPLPDSWHPSDGSSSEHPDLKPLLPASATPPVIERWRSSILAQVMEDNESHRGESDDGRSKSSRATSRLSFHTDIQSMAQHPTYPPGQGIFSTHSGSSLSLSSHNLSYSQHGHRKTRHLPVPPIQPSFGRDLPSTSYPSHVPFVSHVQPSQDPPLSTTPLLNPSSTSPFDLRSPHMIPAPISSRPVVESPSTSIHTRSLPIPPTSSTSKSQFPMLPPVSAPNSNTVITPVSSLPGPVPSLAHGFPLLHSRSYAHLRGAASYPDSPSDYKSLVEAPPDNTDTALSATASPISDHSSDQREVMSRLLSIRTTDVPTVFSVGSASAASGNTSSTSEADPFDLPPAYSSLDVANASLRLRAINGGVGG</sequence>
<organism evidence="1 2">
    <name type="scientific">Russula earlei</name>
    <dbReference type="NCBI Taxonomy" id="71964"/>
    <lineage>
        <taxon>Eukaryota</taxon>
        <taxon>Fungi</taxon>
        <taxon>Dikarya</taxon>
        <taxon>Basidiomycota</taxon>
        <taxon>Agaricomycotina</taxon>
        <taxon>Agaricomycetes</taxon>
        <taxon>Russulales</taxon>
        <taxon>Russulaceae</taxon>
        <taxon>Russula</taxon>
    </lineage>
</organism>
<gene>
    <name evidence="1" type="ORF">F5148DRAFT_1194849</name>
</gene>
<proteinExistence type="predicted"/>
<accession>A0ACC0UAX5</accession>
<protein>
    <submittedName>
        <fullName evidence="1">Uncharacterized protein</fullName>
    </submittedName>
</protein>
<name>A0ACC0UAX5_9AGAM</name>
<reference evidence="1" key="1">
    <citation type="submission" date="2021-03" db="EMBL/GenBank/DDBJ databases">
        <title>Evolutionary priming and transition to the ectomycorrhizal habit in an iconic lineage of mushroom-forming fungi: is preadaptation a requirement?</title>
        <authorList>
            <consortium name="DOE Joint Genome Institute"/>
            <person name="Looney B.P."/>
            <person name="Miyauchi S."/>
            <person name="Morin E."/>
            <person name="Drula E."/>
            <person name="Courty P.E."/>
            <person name="Chicoki N."/>
            <person name="Fauchery L."/>
            <person name="Kohler A."/>
            <person name="Kuo A."/>
            <person name="LaButti K."/>
            <person name="Pangilinan J."/>
            <person name="Lipzen A."/>
            <person name="Riley R."/>
            <person name="Andreopoulos W."/>
            <person name="He G."/>
            <person name="Johnson J."/>
            <person name="Barry K.W."/>
            <person name="Grigoriev I.V."/>
            <person name="Nagy L."/>
            <person name="Hibbett D."/>
            <person name="Henrissat B."/>
            <person name="Matheny P.B."/>
            <person name="Labbe J."/>
            <person name="Martin A.F."/>
        </authorList>
    </citation>
    <scope>NUCLEOTIDE SEQUENCE</scope>
    <source>
        <strain evidence="1">BPL698</strain>
    </source>
</reference>
<dbReference type="EMBL" id="JAGFNK010000085">
    <property type="protein sequence ID" value="KAI9508626.1"/>
    <property type="molecule type" value="Genomic_DNA"/>
</dbReference>